<dbReference type="PANTHER" id="PTHR35007:SF1">
    <property type="entry name" value="PILUS ASSEMBLY PROTEIN"/>
    <property type="match status" value="1"/>
</dbReference>
<keyword evidence="2" id="KW-1003">Cell membrane</keyword>
<name>A0A9D2FS32_9FIRM</name>
<evidence type="ECO:0000256" key="4">
    <source>
        <dbReference type="ARBA" id="ARBA00022989"/>
    </source>
</evidence>
<reference evidence="8" key="1">
    <citation type="journal article" date="2021" name="PeerJ">
        <title>Extensive microbial diversity within the chicken gut microbiome revealed by metagenomics and culture.</title>
        <authorList>
            <person name="Gilroy R."/>
            <person name="Ravi A."/>
            <person name="Getino M."/>
            <person name="Pursley I."/>
            <person name="Horton D.L."/>
            <person name="Alikhan N.F."/>
            <person name="Baker D."/>
            <person name="Gharbi K."/>
            <person name="Hall N."/>
            <person name="Watson M."/>
            <person name="Adriaenssens E.M."/>
            <person name="Foster-Nyarko E."/>
            <person name="Jarju S."/>
            <person name="Secka A."/>
            <person name="Antonio M."/>
            <person name="Oren A."/>
            <person name="Chaudhuri R.R."/>
            <person name="La Ragione R."/>
            <person name="Hildebrand F."/>
            <person name="Pallen M.J."/>
        </authorList>
    </citation>
    <scope>NUCLEOTIDE SEQUENCE</scope>
    <source>
        <strain evidence="8">1068</strain>
    </source>
</reference>
<reference evidence="8" key="2">
    <citation type="submission" date="2021-04" db="EMBL/GenBank/DDBJ databases">
        <authorList>
            <person name="Gilroy R."/>
        </authorList>
    </citation>
    <scope>NUCLEOTIDE SEQUENCE</scope>
    <source>
        <strain evidence="8">1068</strain>
    </source>
</reference>
<evidence type="ECO:0000256" key="3">
    <source>
        <dbReference type="ARBA" id="ARBA00022692"/>
    </source>
</evidence>
<keyword evidence="3 6" id="KW-0812">Transmembrane</keyword>
<evidence type="ECO:0000313" key="8">
    <source>
        <dbReference type="EMBL" id="HIZ65732.1"/>
    </source>
</evidence>
<keyword evidence="4 6" id="KW-1133">Transmembrane helix</keyword>
<accession>A0A9D2FS32</accession>
<dbReference type="Proteomes" id="UP000824056">
    <property type="component" value="Unassembled WGS sequence"/>
</dbReference>
<evidence type="ECO:0000256" key="5">
    <source>
        <dbReference type="ARBA" id="ARBA00023136"/>
    </source>
</evidence>
<gene>
    <name evidence="8" type="ORF">H9809_07525</name>
</gene>
<dbReference type="EMBL" id="DXBG01000175">
    <property type="protein sequence ID" value="HIZ65732.1"/>
    <property type="molecule type" value="Genomic_DNA"/>
</dbReference>
<dbReference type="GO" id="GO:0005886">
    <property type="term" value="C:plasma membrane"/>
    <property type="evidence" value="ECO:0007669"/>
    <property type="project" value="UniProtKB-SubCell"/>
</dbReference>
<proteinExistence type="predicted"/>
<evidence type="ECO:0000256" key="6">
    <source>
        <dbReference type="SAM" id="Phobius"/>
    </source>
</evidence>
<dbReference type="PANTHER" id="PTHR35007">
    <property type="entry name" value="INTEGRAL MEMBRANE PROTEIN-RELATED"/>
    <property type="match status" value="1"/>
</dbReference>
<sequence>MNYSVYQPCFREWLQYAAEGTVLCILLDYLFYKSIASFLFLLPLVFFYMRERRRGKTRALKTRLREQFRDALNSMQVGISAGYSAENAVKEARSDLERIHGKKAELTLEFVHIERSLSQGRTLEELLTDLGMRSGIEDILNFSQILIQSKRMGGNMGKVLDGCILSLEEQMDVKKEIQGMLAARKLEQKIMSVIPLGIILYLQITSAQLLSVMYGNPAGICVMSGCLGLYLGAYVWGARIVEIEV</sequence>
<dbReference type="AlphaFoldDB" id="A0A9D2FS32"/>
<organism evidence="8 9">
    <name type="scientific">Candidatus Blautia pullicola</name>
    <dbReference type="NCBI Taxonomy" id="2838498"/>
    <lineage>
        <taxon>Bacteria</taxon>
        <taxon>Bacillati</taxon>
        <taxon>Bacillota</taxon>
        <taxon>Clostridia</taxon>
        <taxon>Lachnospirales</taxon>
        <taxon>Lachnospiraceae</taxon>
        <taxon>Blautia</taxon>
    </lineage>
</organism>
<dbReference type="InterPro" id="IPR018076">
    <property type="entry name" value="T2SS_GspF_dom"/>
</dbReference>
<evidence type="ECO:0000259" key="7">
    <source>
        <dbReference type="Pfam" id="PF00482"/>
    </source>
</evidence>
<evidence type="ECO:0000256" key="2">
    <source>
        <dbReference type="ARBA" id="ARBA00022475"/>
    </source>
</evidence>
<evidence type="ECO:0000256" key="1">
    <source>
        <dbReference type="ARBA" id="ARBA00004651"/>
    </source>
</evidence>
<feature type="transmembrane region" description="Helical" evidence="6">
    <location>
        <begin position="29"/>
        <end position="49"/>
    </location>
</feature>
<keyword evidence="5 6" id="KW-0472">Membrane</keyword>
<evidence type="ECO:0000313" key="9">
    <source>
        <dbReference type="Proteomes" id="UP000824056"/>
    </source>
</evidence>
<dbReference type="Pfam" id="PF00482">
    <property type="entry name" value="T2SSF"/>
    <property type="match status" value="1"/>
</dbReference>
<protein>
    <submittedName>
        <fullName evidence="8">Type II secretion system F family protein</fullName>
    </submittedName>
</protein>
<feature type="domain" description="Type II secretion system protein GspF" evidence="7">
    <location>
        <begin position="72"/>
        <end position="201"/>
    </location>
</feature>
<feature type="transmembrane region" description="Helical" evidence="6">
    <location>
        <begin position="217"/>
        <end position="237"/>
    </location>
</feature>
<comment type="caution">
    <text evidence="8">The sequence shown here is derived from an EMBL/GenBank/DDBJ whole genome shotgun (WGS) entry which is preliminary data.</text>
</comment>
<comment type="subcellular location">
    <subcellularLocation>
        <location evidence="1">Cell membrane</location>
        <topology evidence="1">Multi-pass membrane protein</topology>
    </subcellularLocation>
</comment>
<feature type="transmembrane region" description="Helical" evidence="6">
    <location>
        <begin position="190"/>
        <end position="211"/>
    </location>
</feature>